<feature type="chain" id="PRO_5013141141" description="DUF4124 domain-containing protein" evidence="2">
    <location>
        <begin position="22"/>
        <end position="245"/>
    </location>
</feature>
<keyword evidence="2" id="KW-0732">Signal</keyword>
<gene>
    <name evidence="3" type="ORF">CCO03_01650</name>
</gene>
<dbReference type="RefSeq" id="WP_087276391.1">
    <property type="nucleotide sequence ID" value="NZ_CP021455.1"/>
</dbReference>
<feature type="compositionally biased region" description="Pro residues" evidence="1">
    <location>
        <begin position="78"/>
        <end position="93"/>
    </location>
</feature>
<organism evidence="3 4">
    <name type="scientific">Comamonas serinivorans</name>
    <dbReference type="NCBI Taxonomy" id="1082851"/>
    <lineage>
        <taxon>Bacteria</taxon>
        <taxon>Pseudomonadati</taxon>
        <taxon>Pseudomonadota</taxon>
        <taxon>Betaproteobacteria</taxon>
        <taxon>Burkholderiales</taxon>
        <taxon>Comamonadaceae</taxon>
        <taxon>Comamonas</taxon>
    </lineage>
</organism>
<dbReference type="Proteomes" id="UP000196138">
    <property type="component" value="Chromosome"/>
</dbReference>
<feature type="signal peptide" evidence="2">
    <location>
        <begin position="1"/>
        <end position="21"/>
    </location>
</feature>
<proteinExistence type="predicted"/>
<protein>
    <recommendedName>
        <fullName evidence="5">DUF4124 domain-containing protein</fullName>
    </recommendedName>
</protein>
<evidence type="ECO:0000313" key="4">
    <source>
        <dbReference type="Proteomes" id="UP000196138"/>
    </source>
</evidence>
<sequence length="245" mass="25501">MFLLNRLGGALLMLAPVWVGAQGLVQEGNPNAPVSTEVHKCVRAGEVFYTNGACPAGTSSAPLNRPSPATRSDAAPLRPLPPPSRAEPPPRPAPAAVQRAAPRDTAPVPLAEPVYQSTLTTVRAHELVPARPPAPEPEATPGFRPLSSFPRLPEAGAGRASGGRAGDQDGEARSAAPVEAPMRGPTKQAEPVADARANNSAMCGFVRAELDRLGVESAGAKTEDAKARIAVHQKRLHDRQAQLAC</sequence>
<feature type="region of interest" description="Disordered" evidence="1">
    <location>
        <begin position="53"/>
        <end position="109"/>
    </location>
</feature>
<evidence type="ECO:0000256" key="1">
    <source>
        <dbReference type="SAM" id="MobiDB-lite"/>
    </source>
</evidence>
<evidence type="ECO:0008006" key="5">
    <source>
        <dbReference type="Google" id="ProtNLM"/>
    </source>
</evidence>
<evidence type="ECO:0000313" key="3">
    <source>
        <dbReference type="EMBL" id="ARU03561.1"/>
    </source>
</evidence>
<name>A0A1Y0EJF7_9BURK</name>
<dbReference type="AlphaFoldDB" id="A0A1Y0EJF7"/>
<keyword evidence="4" id="KW-1185">Reference proteome</keyword>
<feature type="compositionally biased region" description="Polar residues" evidence="1">
    <location>
        <begin position="57"/>
        <end position="70"/>
    </location>
</feature>
<accession>A0A1Y0EJF7</accession>
<reference evidence="3 4" key="1">
    <citation type="submission" date="2017-05" db="EMBL/GenBank/DDBJ databases">
        <authorList>
            <person name="Song R."/>
            <person name="Chenine A.L."/>
            <person name="Ruprecht R.M."/>
        </authorList>
    </citation>
    <scope>NUCLEOTIDE SEQUENCE [LARGE SCALE GENOMIC DNA]</scope>
    <source>
        <strain evidence="3 4">DSM 26136</strain>
    </source>
</reference>
<feature type="region of interest" description="Disordered" evidence="1">
    <location>
        <begin position="130"/>
        <end position="195"/>
    </location>
</feature>
<evidence type="ECO:0000256" key="2">
    <source>
        <dbReference type="SAM" id="SignalP"/>
    </source>
</evidence>
<dbReference type="EMBL" id="CP021455">
    <property type="protein sequence ID" value="ARU03561.1"/>
    <property type="molecule type" value="Genomic_DNA"/>
</dbReference>
<dbReference type="KEGG" id="cser:CCO03_01650"/>